<accession>A0A369BFS3</accession>
<dbReference type="Proteomes" id="UP000253090">
    <property type="component" value="Unassembled WGS sequence"/>
</dbReference>
<reference evidence="1 2" key="1">
    <citation type="submission" date="2018-07" db="EMBL/GenBank/DDBJ databases">
        <title>Genomic Encyclopedia of Type Strains, Phase III (KMG-III): the genomes of soil and plant-associated and newly described type strains.</title>
        <authorList>
            <person name="Whitman W."/>
        </authorList>
    </citation>
    <scope>NUCLEOTIDE SEQUENCE [LARGE SCALE GENOMIC DNA]</scope>
    <source>
        <strain evidence="1 2">CECT 8333</strain>
    </source>
</reference>
<gene>
    <name evidence="1" type="ORF">DFP94_103124</name>
</gene>
<protein>
    <submittedName>
        <fullName evidence="1">Uncharacterized protein</fullName>
    </submittedName>
</protein>
<dbReference type="AlphaFoldDB" id="A0A369BFS3"/>
<keyword evidence="2" id="KW-1185">Reference proteome</keyword>
<proteinExistence type="predicted"/>
<evidence type="ECO:0000313" key="2">
    <source>
        <dbReference type="Proteomes" id="UP000253090"/>
    </source>
</evidence>
<dbReference type="EMBL" id="QPJW01000003">
    <property type="protein sequence ID" value="RCX20399.1"/>
    <property type="molecule type" value="Genomic_DNA"/>
</dbReference>
<sequence length="47" mass="5229">MHSSQEYMLGKFALGHSGQKLKLLSVHNLDNTAKDLEDLISIETLMA</sequence>
<name>A0A369BFS3_9BACL</name>
<comment type="caution">
    <text evidence="1">The sequence shown here is derived from an EMBL/GenBank/DDBJ whole genome shotgun (WGS) entry which is preliminary data.</text>
</comment>
<evidence type="ECO:0000313" key="1">
    <source>
        <dbReference type="EMBL" id="RCX20399.1"/>
    </source>
</evidence>
<organism evidence="1 2">
    <name type="scientific">Fontibacillus phaseoli</name>
    <dbReference type="NCBI Taxonomy" id="1416533"/>
    <lineage>
        <taxon>Bacteria</taxon>
        <taxon>Bacillati</taxon>
        <taxon>Bacillota</taxon>
        <taxon>Bacilli</taxon>
        <taxon>Bacillales</taxon>
        <taxon>Paenibacillaceae</taxon>
        <taxon>Fontibacillus</taxon>
    </lineage>
</organism>